<dbReference type="InterPro" id="IPR036390">
    <property type="entry name" value="WH_DNA-bd_sf"/>
</dbReference>
<keyword evidence="3" id="KW-1185">Reference proteome</keyword>
<dbReference type="InterPro" id="IPR038723">
    <property type="entry name" value="ArnR1-like_HTH"/>
</dbReference>
<dbReference type="Pfam" id="PF14947">
    <property type="entry name" value="HTH_45"/>
    <property type="match status" value="1"/>
</dbReference>
<evidence type="ECO:0000259" key="1">
    <source>
        <dbReference type="Pfam" id="PF14947"/>
    </source>
</evidence>
<proteinExistence type="predicted"/>
<dbReference type="Gene3D" id="1.10.10.10">
    <property type="entry name" value="Winged helix-like DNA-binding domain superfamily/Winged helix DNA-binding domain"/>
    <property type="match status" value="1"/>
</dbReference>
<dbReference type="EMBL" id="LHXS01000037">
    <property type="protein sequence ID" value="KXA96882.1"/>
    <property type="molecule type" value="Genomic_DNA"/>
</dbReference>
<reference evidence="2 3" key="1">
    <citation type="journal article" date="2016" name="Sci. Rep.">
        <title>Metabolic traits of an uncultured archaeal lineage -MSBL1- from brine pools of the Red Sea.</title>
        <authorList>
            <person name="Mwirichia R."/>
            <person name="Alam I."/>
            <person name="Rashid M."/>
            <person name="Vinu M."/>
            <person name="Ba-Alawi W."/>
            <person name="Anthony Kamau A."/>
            <person name="Kamanda Ngugi D."/>
            <person name="Goker M."/>
            <person name="Klenk H.P."/>
            <person name="Bajic V."/>
            <person name="Stingl U."/>
        </authorList>
    </citation>
    <scope>NUCLEOTIDE SEQUENCE [LARGE SCALE GENOMIC DNA]</scope>
    <source>
        <strain evidence="2">SCGC-AAA259I14</strain>
    </source>
</reference>
<evidence type="ECO:0000313" key="2">
    <source>
        <dbReference type="EMBL" id="KXA96882.1"/>
    </source>
</evidence>
<dbReference type="InterPro" id="IPR036388">
    <property type="entry name" value="WH-like_DNA-bd_sf"/>
</dbReference>
<protein>
    <recommendedName>
        <fullName evidence="1">ArnR1-like winged helix-turn-helix domain-containing protein</fullName>
    </recommendedName>
</protein>
<feature type="domain" description="ArnR1-like winged helix-turn-helix" evidence="1">
    <location>
        <begin position="5"/>
        <end position="81"/>
    </location>
</feature>
<sequence length="84" mass="10020">MGRERRTRMDVYADVLESVRDASRKTHIVYEANLNFKRCKKYLNKLKENGLVEVQSQSPLAWVITEKGKDFLEEYNKIRDMLPR</sequence>
<accession>A0A133URL0</accession>
<dbReference type="SUPFAM" id="SSF46785">
    <property type="entry name" value="Winged helix' DNA-binding domain"/>
    <property type="match status" value="1"/>
</dbReference>
<name>A0A133URL0_9EURY</name>
<gene>
    <name evidence="2" type="ORF">AKJ38_02385</name>
</gene>
<dbReference type="AlphaFoldDB" id="A0A133URL0"/>
<comment type="caution">
    <text evidence="2">The sequence shown here is derived from an EMBL/GenBank/DDBJ whole genome shotgun (WGS) entry which is preliminary data.</text>
</comment>
<organism evidence="2 3">
    <name type="scientific">candidate division MSBL1 archaeon SCGC-AAA259I14</name>
    <dbReference type="NCBI Taxonomy" id="1698268"/>
    <lineage>
        <taxon>Archaea</taxon>
        <taxon>Methanobacteriati</taxon>
        <taxon>Methanobacteriota</taxon>
        <taxon>candidate division MSBL1</taxon>
    </lineage>
</organism>
<evidence type="ECO:0000313" key="3">
    <source>
        <dbReference type="Proteomes" id="UP000070414"/>
    </source>
</evidence>
<dbReference type="Proteomes" id="UP000070414">
    <property type="component" value="Unassembled WGS sequence"/>
</dbReference>